<dbReference type="InterPro" id="IPR017853">
    <property type="entry name" value="GH"/>
</dbReference>
<reference evidence="3 4" key="1">
    <citation type="submission" date="2019-09" db="EMBL/GenBank/DDBJ databases">
        <title>Whole genome sequences of isolates from the Mars Exploration Rovers.</title>
        <authorList>
            <person name="Seuylemezian A."/>
            <person name="Vaishampayan P."/>
        </authorList>
    </citation>
    <scope>NUCLEOTIDE SEQUENCE [LARGE SCALE GENOMIC DNA]</scope>
    <source>
        <strain evidence="3 4">MER_TA_151</strain>
    </source>
</reference>
<comment type="caution">
    <text evidence="3">The sequence shown here is derived from an EMBL/GenBank/DDBJ whole genome shotgun (WGS) entry which is preliminary data.</text>
</comment>
<organism evidence="3 4">
    <name type="scientific">Niallia endozanthoxylica</name>
    <dbReference type="NCBI Taxonomy" id="2036016"/>
    <lineage>
        <taxon>Bacteria</taxon>
        <taxon>Bacillati</taxon>
        <taxon>Bacillota</taxon>
        <taxon>Bacilli</taxon>
        <taxon>Bacillales</taxon>
        <taxon>Bacillaceae</taxon>
        <taxon>Niallia</taxon>
    </lineage>
</organism>
<dbReference type="EMBL" id="VYKL01000019">
    <property type="protein sequence ID" value="KAA9023594.1"/>
    <property type="molecule type" value="Genomic_DNA"/>
</dbReference>
<dbReference type="PANTHER" id="PTHR46066:SF2">
    <property type="entry name" value="CHITINASE DOMAIN-CONTAINING PROTEIN 1"/>
    <property type="match status" value="1"/>
</dbReference>
<feature type="transmembrane region" description="Helical" evidence="1">
    <location>
        <begin position="12"/>
        <end position="36"/>
    </location>
</feature>
<dbReference type="AlphaFoldDB" id="A0A5J5HPD4"/>
<name>A0A5J5HPD4_9BACI</name>
<dbReference type="GO" id="GO:0005975">
    <property type="term" value="P:carbohydrate metabolic process"/>
    <property type="evidence" value="ECO:0007669"/>
    <property type="project" value="InterPro"/>
</dbReference>
<keyword evidence="1" id="KW-0812">Transmembrane</keyword>
<dbReference type="GO" id="GO:0008061">
    <property type="term" value="F:chitin binding"/>
    <property type="evidence" value="ECO:0007669"/>
    <property type="project" value="InterPro"/>
</dbReference>
<dbReference type="SMART" id="SM00636">
    <property type="entry name" value="Glyco_18"/>
    <property type="match status" value="1"/>
</dbReference>
<keyword evidence="4" id="KW-1185">Reference proteome</keyword>
<dbReference type="SUPFAM" id="SSF51445">
    <property type="entry name" value="(Trans)glycosidases"/>
    <property type="match status" value="1"/>
</dbReference>
<proteinExistence type="predicted"/>
<evidence type="ECO:0000313" key="3">
    <source>
        <dbReference type="EMBL" id="KAA9023594.1"/>
    </source>
</evidence>
<keyword evidence="1" id="KW-0472">Membrane</keyword>
<evidence type="ECO:0000259" key="2">
    <source>
        <dbReference type="PROSITE" id="PS51910"/>
    </source>
</evidence>
<dbReference type="PANTHER" id="PTHR46066">
    <property type="entry name" value="CHITINASE DOMAIN-CONTAINING PROTEIN 1 FAMILY MEMBER"/>
    <property type="match status" value="1"/>
</dbReference>
<keyword evidence="3" id="KW-0378">Hydrolase</keyword>
<dbReference type="Pfam" id="PF00704">
    <property type="entry name" value="Glyco_hydro_18"/>
    <property type="match status" value="1"/>
</dbReference>
<dbReference type="RefSeq" id="WP_150440471.1">
    <property type="nucleotide sequence ID" value="NZ_VYKL01000019.1"/>
</dbReference>
<dbReference type="InterPro" id="IPR036582">
    <property type="entry name" value="Mao_N_sf"/>
</dbReference>
<dbReference type="InterPro" id="IPR001223">
    <property type="entry name" value="Glyco_hydro18_cat"/>
</dbReference>
<dbReference type="InterPro" id="IPR029070">
    <property type="entry name" value="Chitinase_insertion_sf"/>
</dbReference>
<dbReference type="Proteomes" id="UP000326671">
    <property type="component" value="Unassembled WGS sequence"/>
</dbReference>
<dbReference type="SUPFAM" id="SSF55383">
    <property type="entry name" value="Copper amine oxidase, domain N"/>
    <property type="match status" value="1"/>
</dbReference>
<dbReference type="GO" id="GO:0016787">
    <property type="term" value="F:hydrolase activity"/>
    <property type="evidence" value="ECO:0007669"/>
    <property type="project" value="UniProtKB-KW"/>
</dbReference>
<dbReference type="Gene3D" id="3.20.20.80">
    <property type="entry name" value="Glycosidases"/>
    <property type="match status" value="1"/>
</dbReference>
<evidence type="ECO:0000256" key="1">
    <source>
        <dbReference type="SAM" id="Phobius"/>
    </source>
</evidence>
<dbReference type="OrthoDB" id="9775889at2"/>
<gene>
    <name evidence="3" type="ORF">F4V44_13100</name>
</gene>
<accession>A0A5J5HPD4</accession>
<sequence length="572" mass="65612">MSNIVYKRRKNVRISFMLGIVGMLLLVISSSLFFLYPFASNETVNYFHGENPILFHGQQEGNVLLEGETVYVPFSFMKEKIDEYIMYDEKSSSIILTTNSKVIQLPKDSQVYYINQEPVQVPLSVLKESNGELYLALTPLLEIYEIQYTILPETKAIEIVRNGQKVVEGLIKAADVHEEKLRLRLEPNQQSPFTEGVIDKEKIKIENEKDDYYLIRKENGIAGYIRKKYVEKEQTITIEIKHDTSEPVTPMFEGPIHLTWEAVYTKNPNPAMIPEMPGVNVVSPTWFELSGTDGSVNNLGSQEYVNWAHNKGYQVWALFSNAFDPNLTHETLQHYESRQNIIRQLLQYSKMYQLDGINIDIENVREEDGPFVTQFVREAAPYFHQAGLVVSMDITFITTGNWSAFYEREKLAQSVDYLIVMAYDEHWGSSQTAGSVASLPWVEENLQRLLDVVPNEKLILGVPLYTRLWEEKPSGEMSSKALSMTEVKEWLTINGVTPSYDEQSGQNYAEAVDPVTHSIYRIWLEDELSLNKRVDLVSKYKLKGIASWSRSFADETAWLSLSIETKPIAQNE</sequence>
<feature type="domain" description="GH18" evidence="2">
    <location>
        <begin position="250"/>
        <end position="572"/>
    </location>
</feature>
<dbReference type="InterPro" id="IPR011583">
    <property type="entry name" value="Chitinase_II/V-like_cat"/>
</dbReference>
<evidence type="ECO:0000313" key="4">
    <source>
        <dbReference type="Proteomes" id="UP000326671"/>
    </source>
</evidence>
<protein>
    <submittedName>
        <fullName evidence="3">Peptidoglycan hydrolase</fullName>
    </submittedName>
</protein>
<dbReference type="PROSITE" id="PS51910">
    <property type="entry name" value="GH18_2"/>
    <property type="match status" value="1"/>
</dbReference>
<dbReference type="Gene3D" id="3.10.50.10">
    <property type="match status" value="1"/>
</dbReference>
<keyword evidence="1" id="KW-1133">Transmembrane helix</keyword>
<dbReference type="InterPro" id="IPR012854">
    <property type="entry name" value="Cu_amine_oxidase-like_N"/>
</dbReference>
<dbReference type="Pfam" id="PF07833">
    <property type="entry name" value="Cu_amine_oxidN1"/>
    <property type="match status" value="1"/>
</dbReference>